<evidence type="ECO:0000313" key="2">
    <source>
        <dbReference type="WBParaSite" id="JU765_v2.g18043.t1"/>
    </source>
</evidence>
<name>A0AC34QNJ3_9BILA</name>
<dbReference type="Proteomes" id="UP000887576">
    <property type="component" value="Unplaced"/>
</dbReference>
<proteinExistence type="predicted"/>
<dbReference type="WBParaSite" id="JU765_v2.g18043.t1">
    <property type="protein sequence ID" value="JU765_v2.g18043.t1"/>
    <property type="gene ID" value="JU765_v2.g18043"/>
</dbReference>
<reference evidence="2" key="1">
    <citation type="submission" date="2022-11" db="UniProtKB">
        <authorList>
            <consortium name="WormBaseParasite"/>
        </authorList>
    </citation>
    <scope>IDENTIFICATION</scope>
</reference>
<evidence type="ECO:0000313" key="1">
    <source>
        <dbReference type="Proteomes" id="UP000887576"/>
    </source>
</evidence>
<protein>
    <submittedName>
        <fullName evidence="2">Uncharacterized protein</fullName>
    </submittedName>
</protein>
<accession>A0AC34QNJ3</accession>
<sequence length="146" mass="16543">MDLVVGGVFERSSMDCIASYVRTIQATCTWPMDAPTPCYKNTSVDLVLMEINQVKDESIYKMASACCQTSLCTADLLREDVCCKGKHCRSQCFGPSFLHSLQEVQTWPITKDKVLQMPQVLSQNSLSEMTDFKIEQVKKYLEQKKP</sequence>
<organism evidence="1 2">
    <name type="scientific">Panagrolaimus sp. JU765</name>
    <dbReference type="NCBI Taxonomy" id="591449"/>
    <lineage>
        <taxon>Eukaryota</taxon>
        <taxon>Metazoa</taxon>
        <taxon>Ecdysozoa</taxon>
        <taxon>Nematoda</taxon>
        <taxon>Chromadorea</taxon>
        <taxon>Rhabditida</taxon>
        <taxon>Tylenchina</taxon>
        <taxon>Panagrolaimomorpha</taxon>
        <taxon>Panagrolaimoidea</taxon>
        <taxon>Panagrolaimidae</taxon>
        <taxon>Panagrolaimus</taxon>
    </lineage>
</organism>